<sequence>MAESAGDGGDEKQCAEDGCTREAAVRLYVPWEADRDVCAAHGRVLVQRDGVVAEPLPDGGNGWG</sequence>
<accession>A0ABD5MHC1</accession>
<evidence type="ECO:0000313" key="2">
    <source>
        <dbReference type="EMBL" id="MFB9823174.1"/>
    </source>
</evidence>
<keyword evidence="3" id="KW-1185">Reference proteome</keyword>
<dbReference type="Pfam" id="PF26046">
    <property type="entry name" value="DUF8014"/>
    <property type="match status" value="1"/>
</dbReference>
<dbReference type="GeneID" id="67209465"/>
<evidence type="ECO:0000313" key="3">
    <source>
        <dbReference type="Proteomes" id="UP001589595"/>
    </source>
</evidence>
<dbReference type="RefSeq" id="WP_222922232.1">
    <property type="nucleotide sequence ID" value="NZ_CP082286.1"/>
</dbReference>
<dbReference type="AlphaFoldDB" id="A0ABD5MHC1"/>
<reference evidence="2" key="1">
    <citation type="submission" date="2024-09" db="EMBL/GenBank/DDBJ databases">
        <authorList>
            <person name="Sun Q."/>
        </authorList>
    </citation>
    <scope>NUCLEOTIDE SEQUENCE [LARGE SCALE GENOMIC DNA]</scope>
    <source>
        <strain evidence="2">JCM 31273</strain>
    </source>
</reference>
<evidence type="ECO:0000259" key="1">
    <source>
        <dbReference type="Pfam" id="PF26046"/>
    </source>
</evidence>
<feature type="domain" description="DUF8014" evidence="1">
    <location>
        <begin position="12"/>
        <end position="63"/>
    </location>
</feature>
<comment type="caution">
    <text evidence="2">The sequence shown here is derived from an EMBL/GenBank/DDBJ whole genome shotgun (WGS) entry which is preliminary data.</text>
</comment>
<dbReference type="Proteomes" id="UP001589595">
    <property type="component" value="Unassembled WGS sequence"/>
</dbReference>
<gene>
    <name evidence="2" type="ORF">ACFFOL_03090</name>
</gene>
<dbReference type="EMBL" id="JBHMAJ010000001">
    <property type="protein sequence ID" value="MFB9823174.1"/>
    <property type="molecule type" value="Genomic_DNA"/>
</dbReference>
<organism evidence="2 3">
    <name type="scientific">Halobaculum roseum</name>
    <dbReference type="NCBI Taxonomy" id="2175149"/>
    <lineage>
        <taxon>Archaea</taxon>
        <taxon>Methanobacteriati</taxon>
        <taxon>Methanobacteriota</taxon>
        <taxon>Stenosarchaea group</taxon>
        <taxon>Halobacteria</taxon>
        <taxon>Halobacteriales</taxon>
        <taxon>Haloferacaceae</taxon>
        <taxon>Halobaculum</taxon>
    </lineage>
</organism>
<proteinExistence type="predicted"/>
<dbReference type="InterPro" id="IPR058327">
    <property type="entry name" value="DUF8014"/>
</dbReference>
<name>A0ABD5MHC1_9EURY</name>
<protein>
    <recommendedName>
        <fullName evidence="1">DUF8014 domain-containing protein</fullName>
    </recommendedName>
</protein>